<keyword evidence="5 6" id="KW-0472">Membrane</keyword>
<keyword evidence="2" id="KW-1003">Cell membrane</keyword>
<dbReference type="STRING" id="1302689.RG47T_2249"/>
<evidence type="ECO:0000313" key="8">
    <source>
        <dbReference type="EMBL" id="OKS86792.1"/>
    </source>
</evidence>
<evidence type="ECO:0000256" key="1">
    <source>
        <dbReference type="ARBA" id="ARBA00004651"/>
    </source>
</evidence>
<feature type="transmembrane region" description="Helical" evidence="6">
    <location>
        <begin position="108"/>
        <end position="138"/>
    </location>
</feature>
<reference evidence="8 9" key="1">
    <citation type="submission" date="2016-11" db="EMBL/GenBank/DDBJ databases">
        <title>Whole Genome Sequencing of Mucilaginibacter polytrichastri RG4-7(T) isolated from the moss sample.</title>
        <authorList>
            <person name="Li Y."/>
        </authorList>
    </citation>
    <scope>NUCLEOTIDE SEQUENCE [LARGE SCALE GENOMIC DNA]</scope>
    <source>
        <strain evidence="8 9">RG4-7</strain>
    </source>
</reference>
<dbReference type="EMBL" id="MPPL01000001">
    <property type="protein sequence ID" value="OKS86792.1"/>
    <property type="molecule type" value="Genomic_DNA"/>
</dbReference>
<keyword evidence="4 6" id="KW-1133">Transmembrane helix</keyword>
<protein>
    <recommendedName>
        <fullName evidence="7">DUF2179 domain-containing protein</fullName>
    </recommendedName>
</protein>
<gene>
    <name evidence="8" type="ORF">RG47T_2249</name>
</gene>
<dbReference type="OrthoDB" id="265478at2"/>
<evidence type="ECO:0000259" key="7">
    <source>
        <dbReference type="Pfam" id="PF10035"/>
    </source>
</evidence>
<dbReference type="Proteomes" id="UP000186720">
    <property type="component" value="Unassembled WGS sequence"/>
</dbReference>
<comment type="caution">
    <text evidence="8">The sequence shown here is derived from an EMBL/GenBank/DDBJ whole genome shotgun (WGS) entry which is preliminary data.</text>
</comment>
<keyword evidence="3 6" id="KW-0812">Transmembrane</keyword>
<dbReference type="AlphaFoldDB" id="A0A1Q5ZYH0"/>
<feature type="transmembrane region" description="Helical" evidence="6">
    <location>
        <begin position="74"/>
        <end position="96"/>
    </location>
</feature>
<comment type="subcellular location">
    <subcellularLocation>
        <location evidence="1">Cell membrane</location>
        <topology evidence="1">Multi-pass membrane protein</topology>
    </subcellularLocation>
</comment>
<feature type="transmembrane region" description="Helical" evidence="6">
    <location>
        <begin position="49"/>
        <end position="67"/>
    </location>
</feature>
<dbReference type="InterPro" id="IPR051461">
    <property type="entry name" value="UPF0750_membrane"/>
</dbReference>
<evidence type="ECO:0000256" key="5">
    <source>
        <dbReference type="ARBA" id="ARBA00023136"/>
    </source>
</evidence>
<feature type="transmembrane region" description="Helical" evidence="6">
    <location>
        <begin position="7"/>
        <end position="29"/>
    </location>
</feature>
<dbReference type="Pfam" id="PF10035">
    <property type="entry name" value="DUF2179"/>
    <property type="match status" value="1"/>
</dbReference>
<feature type="transmembrane region" description="Helical" evidence="6">
    <location>
        <begin position="150"/>
        <end position="176"/>
    </location>
</feature>
<dbReference type="PANTHER" id="PTHR33545">
    <property type="entry name" value="UPF0750 MEMBRANE PROTEIN YITT-RELATED"/>
    <property type="match status" value="1"/>
</dbReference>
<dbReference type="PIRSF" id="PIRSF006483">
    <property type="entry name" value="Membrane_protein_YitT"/>
    <property type="match status" value="1"/>
</dbReference>
<dbReference type="CDD" id="cd16380">
    <property type="entry name" value="YitT_C"/>
    <property type="match status" value="1"/>
</dbReference>
<accession>A0A1Q5ZYH0</accession>
<evidence type="ECO:0000256" key="2">
    <source>
        <dbReference type="ARBA" id="ARBA00022475"/>
    </source>
</evidence>
<dbReference type="InterPro" id="IPR003740">
    <property type="entry name" value="YitT"/>
</dbReference>
<feature type="domain" description="DUF2179" evidence="7">
    <location>
        <begin position="218"/>
        <end position="277"/>
    </location>
</feature>
<keyword evidence="9" id="KW-1185">Reference proteome</keyword>
<name>A0A1Q5ZYH0_9SPHI</name>
<evidence type="ECO:0000256" key="3">
    <source>
        <dbReference type="ARBA" id="ARBA00022692"/>
    </source>
</evidence>
<dbReference type="RefSeq" id="WP_074489487.1">
    <property type="nucleotide sequence ID" value="NZ_FPAM01000019.1"/>
</dbReference>
<sequence>MKVKAEIQNFISIVLGILSASIGLKGFLLSSKFIDGGVTGISMLIAETTGFPISVLIFVINAPFLYLGYRRLGLLFAIKSALAIGGLSLCLAFMHFPDVTPDKLLTAVFGGFFIGVGSGLAMRAGAVLDGTEIAAVLVSKQTQLLRVSDVVLLLNVIIFSTAALFLGIESALYSILTYVAASKMIDFILNGFEQYTGITVISTKSDVIRRVITQRLGRGVTIYQGKSGYGKDGQINDPRDIIFTVATRLEIPSIKQAILKIDPSAFIVQQSIDDTTGGLLKRKGIH</sequence>
<dbReference type="Gene3D" id="3.30.70.120">
    <property type="match status" value="1"/>
</dbReference>
<dbReference type="Pfam" id="PF02588">
    <property type="entry name" value="YitT_membrane"/>
    <property type="match status" value="1"/>
</dbReference>
<evidence type="ECO:0000313" key="9">
    <source>
        <dbReference type="Proteomes" id="UP000186720"/>
    </source>
</evidence>
<organism evidence="8 9">
    <name type="scientific">Mucilaginibacter polytrichastri</name>
    <dbReference type="NCBI Taxonomy" id="1302689"/>
    <lineage>
        <taxon>Bacteria</taxon>
        <taxon>Pseudomonadati</taxon>
        <taxon>Bacteroidota</taxon>
        <taxon>Sphingobacteriia</taxon>
        <taxon>Sphingobacteriales</taxon>
        <taxon>Sphingobacteriaceae</taxon>
        <taxon>Mucilaginibacter</taxon>
    </lineage>
</organism>
<dbReference type="InterPro" id="IPR015867">
    <property type="entry name" value="N-reg_PII/ATP_PRibTrfase_C"/>
</dbReference>
<proteinExistence type="predicted"/>
<evidence type="ECO:0000256" key="4">
    <source>
        <dbReference type="ARBA" id="ARBA00022989"/>
    </source>
</evidence>
<dbReference type="GO" id="GO:0005886">
    <property type="term" value="C:plasma membrane"/>
    <property type="evidence" value="ECO:0007669"/>
    <property type="project" value="UniProtKB-SubCell"/>
</dbReference>
<dbReference type="PANTHER" id="PTHR33545:SF3">
    <property type="entry name" value="UPF0750 MEMBRANE PROTEIN YQFU"/>
    <property type="match status" value="1"/>
</dbReference>
<evidence type="ECO:0000256" key="6">
    <source>
        <dbReference type="SAM" id="Phobius"/>
    </source>
</evidence>
<dbReference type="InterPro" id="IPR019264">
    <property type="entry name" value="DUF2179"/>
</dbReference>